<dbReference type="Proteomes" id="UP001049176">
    <property type="component" value="Chromosome 1"/>
</dbReference>
<evidence type="ECO:0000256" key="1">
    <source>
        <dbReference type="SAM" id="Phobius"/>
    </source>
</evidence>
<comment type="caution">
    <text evidence="2">The sequence shown here is derived from an EMBL/GenBank/DDBJ whole genome shotgun (WGS) entry which is preliminary data.</text>
</comment>
<dbReference type="OrthoDB" id="3092782at2759"/>
<dbReference type="GeneID" id="66069386"/>
<protein>
    <submittedName>
        <fullName evidence="2">Uncharacterized protein</fullName>
    </submittedName>
</protein>
<evidence type="ECO:0000313" key="2">
    <source>
        <dbReference type="EMBL" id="KAG7098351.1"/>
    </source>
</evidence>
<dbReference type="KEGG" id="more:E1B28_000310"/>
<feature type="transmembrane region" description="Helical" evidence="1">
    <location>
        <begin position="20"/>
        <end position="43"/>
    </location>
</feature>
<dbReference type="AlphaFoldDB" id="A0A9P8AE00"/>
<keyword evidence="1" id="KW-0812">Transmembrane</keyword>
<keyword evidence="3" id="KW-1185">Reference proteome</keyword>
<accession>A0A9P8AE00</accession>
<proteinExistence type="predicted"/>
<gene>
    <name evidence="2" type="ORF">E1B28_000310</name>
</gene>
<sequence length="180" mass="20307">MPEGYAPSLGAGLSLLNLFGLTSISAKIFGTLIIALIFASLFIRFRYPCRSPSSLIKVVDQAKTLFNKCLATRAFDVDGEYDKFKKSLRQISARALGIASRTHDNLNRRSSTYFEKILFWWRGLKEIVDCHRKAQLLIRDLEMCLMRASLALAEYELQRTRTNPQALYDAGSGYSVEALV</sequence>
<keyword evidence="1" id="KW-0472">Membrane</keyword>
<organism evidence="2 3">
    <name type="scientific">Marasmius oreades</name>
    <name type="common">fairy-ring Marasmius</name>
    <dbReference type="NCBI Taxonomy" id="181124"/>
    <lineage>
        <taxon>Eukaryota</taxon>
        <taxon>Fungi</taxon>
        <taxon>Dikarya</taxon>
        <taxon>Basidiomycota</taxon>
        <taxon>Agaricomycotina</taxon>
        <taxon>Agaricomycetes</taxon>
        <taxon>Agaricomycetidae</taxon>
        <taxon>Agaricales</taxon>
        <taxon>Marasmiineae</taxon>
        <taxon>Marasmiaceae</taxon>
        <taxon>Marasmius</taxon>
    </lineage>
</organism>
<keyword evidence="1" id="KW-1133">Transmembrane helix</keyword>
<reference evidence="2" key="1">
    <citation type="journal article" date="2021" name="Genome Biol. Evol.">
        <title>The assembled and annotated genome of the fairy-ring fungus Marasmius oreades.</title>
        <authorList>
            <person name="Hiltunen M."/>
            <person name="Ament-Velasquez S.L."/>
            <person name="Johannesson H."/>
        </authorList>
    </citation>
    <scope>NUCLEOTIDE SEQUENCE</scope>
    <source>
        <strain evidence="2">03SP1</strain>
    </source>
</reference>
<dbReference type="RefSeq" id="XP_043014821.1">
    <property type="nucleotide sequence ID" value="XM_043146121.1"/>
</dbReference>
<evidence type="ECO:0000313" key="3">
    <source>
        <dbReference type="Proteomes" id="UP001049176"/>
    </source>
</evidence>
<name>A0A9P8AE00_9AGAR</name>
<dbReference type="EMBL" id="CM032181">
    <property type="protein sequence ID" value="KAG7098351.1"/>
    <property type="molecule type" value="Genomic_DNA"/>
</dbReference>